<dbReference type="RefSeq" id="XP_025595956.1">
    <property type="nucleotide sequence ID" value="XM_025743268.1"/>
</dbReference>
<dbReference type="InterPro" id="IPR007482">
    <property type="entry name" value="Tyr_Pase-like_PTPLA"/>
</dbReference>
<dbReference type="PANTHER" id="PTHR11035">
    <property type="entry name" value="VERY-LONG-CHAIN (3R)-3-HYDROXYACYL-COA DEHYDRATASE"/>
    <property type="match status" value="1"/>
</dbReference>
<feature type="transmembrane region" description="Helical" evidence="14">
    <location>
        <begin position="232"/>
        <end position="249"/>
    </location>
</feature>
<dbReference type="EMBL" id="KZ819303">
    <property type="protein sequence ID" value="PWN95677.1"/>
    <property type="molecule type" value="Genomic_DNA"/>
</dbReference>
<evidence type="ECO:0000256" key="14">
    <source>
        <dbReference type="RuleBase" id="RU363109"/>
    </source>
</evidence>
<evidence type="ECO:0000256" key="1">
    <source>
        <dbReference type="ARBA" id="ARBA00004141"/>
    </source>
</evidence>
<evidence type="ECO:0000256" key="8">
    <source>
        <dbReference type="ARBA" id="ARBA00022989"/>
    </source>
</evidence>
<comment type="caution">
    <text evidence="14">Lacks conserved residue(s) required for the propagation of feature annotation.</text>
</comment>
<organism evidence="15 16">
    <name type="scientific">Tilletiopsis washingtonensis</name>
    <dbReference type="NCBI Taxonomy" id="58919"/>
    <lineage>
        <taxon>Eukaryota</taxon>
        <taxon>Fungi</taxon>
        <taxon>Dikarya</taxon>
        <taxon>Basidiomycota</taxon>
        <taxon>Ustilaginomycotina</taxon>
        <taxon>Exobasidiomycetes</taxon>
        <taxon>Entylomatales</taxon>
        <taxon>Entylomatales incertae sedis</taxon>
        <taxon>Tilletiopsis</taxon>
    </lineage>
</organism>
<gene>
    <name evidence="15" type="ORF">FA09DRAFT_331994</name>
</gene>
<dbReference type="OrthoDB" id="46988at2759"/>
<comment type="function">
    <text evidence="14">Catalyzes the third of the four reactions of the long-chain fatty acids elongation cycle. This endoplasmic reticulum-bound enzymatic process, allows the addition of two carbons to the chain of long- and very long-chain fatty acids/VLCFAs per cycle. This enzyme catalyzes the dehydration of the 3-hydroxyacyl-CoA intermediate into trans-2,3-enoyl-CoA, within each cycle of fatty acid elongation. Thereby, it participates to the production of VLCFAs of different chain lengths that are involved in multiple biological processes as precursors of membrane lipids and lipid mediators.</text>
</comment>
<comment type="similarity">
    <text evidence="3 14">Belongs to the very long-chain fatty acids dehydratase HACD family.</text>
</comment>
<sequence length="282" mass="31466">MAPSTASKKRAAPTGPSPAARLWLIAYNLVSFFLWALVLSVTLKHLLLGPQTAAAPTRFAERVLERLRPLRGAVYTPRLAARLPAPLRVLLQRSSTLHAHVGGLVAFTQSLAVLEILHAATGLVRSPVPTTTIQVFSRLLLVWGVSERFDAAASSPFYASMILAWSITECVRYPFYAGGLMGSEGEGLLWARYTLFYILYPLGAGSEAQLMFSTLPKNWFWQKGAVWGPVDYVFLALYVAWWPGLYVMYTHMMRQRRRALGKGLWGDKRTQIKVAEKQRKGQ</sequence>
<keyword evidence="5 14" id="KW-0444">Lipid biosynthesis</keyword>
<keyword evidence="12 14" id="KW-0456">Lyase</keyword>
<accession>A0A316Z1M2</accession>
<dbReference type="Proteomes" id="UP000245946">
    <property type="component" value="Unassembled WGS sequence"/>
</dbReference>
<name>A0A316Z1M2_9BASI</name>
<reference evidence="15 16" key="1">
    <citation type="journal article" date="2018" name="Mol. Biol. Evol.">
        <title>Broad Genomic Sampling Reveals a Smut Pathogenic Ancestry of the Fungal Clade Ustilaginomycotina.</title>
        <authorList>
            <person name="Kijpornyongpan T."/>
            <person name="Mondo S.J."/>
            <person name="Barry K."/>
            <person name="Sandor L."/>
            <person name="Lee J."/>
            <person name="Lipzen A."/>
            <person name="Pangilinan J."/>
            <person name="LaButti K."/>
            <person name="Hainaut M."/>
            <person name="Henrissat B."/>
            <person name="Grigoriev I.V."/>
            <person name="Spatafora J.W."/>
            <person name="Aime M.C."/>
        </authorList>
    </citation>
    <scope>NUCLEOTIDE SEQUENCE [LARGE SCALE GENOMIC DNA]</scope>
    <source>
        <strain evidence="15 16">MCA 4186</strain>
    </source>
</reference>
<evidence type="ECO:0000256" key="2">
    <source>
        <dbReference type="ARBA" id="ARBA00005194"/>
    </source>
</evidence>
<dbReference type="AlphaFoldDB" id="A0A316Z1M2"/>
<evidence type="ECO:0000256" key="9">
    <source>
        <dbReference type="ARBA" id="ARBA00023098"/>
    </source>
</evidence>
<comment type="subcellular location">
    <subcellularLocation>
        <location evidence="14">Endoplasmic reticulum membrane</location>
        <topology evidence="14">Multi-pass membrane protein</topology>
    </subcellularLocation>
    <subcellularLocation>
        <location evidence="1">Membrane</location>
        <topology evidence="1">Multi-pass membrane protein</topology>
    </subcellularLocation>
</comment>
<evidence type="ECO:0000256" key="7">
    <source>
        <dbReference type="ARBA" id="ARBA00022832"/>
    </source>
</evidence>
<dbReference type="GO" id="GO:0030497">
    <property type="term" value="P:fatty acid elongation"/>
    <property type="evidence" value="ECO:0007669"/>
    <property type="project" value="TreeGrafter"/>
</dbReference>
<protein>
    <recommendedName>
        <fullName evidence="4 14">Very-long-chain (3R)-3-hydroxyacyl-CoA dehydratase</fullName>
        <ecNumber evidence="4 14">4.2.1.134</ecNumber>
    </recommendedName>
</protein>
<evidence type="ECO:0000256" key="12">
    <source>
        <dbReference type="ARBA" id="ARBA00023239"/>
    </source>
</evidence>
<evidence type="ECO:0000256" key="5">
    <source>
        <dbReference type="ARBA" id="ARBA00022516"/>
    </source>
</evidence>
<dbReference type="STRING" id="58919.A0A316Z1M2"/>
<proteinExistence type="inferred from homology"/>
<keyword evidence="9 14" id="KW-0443">Lipid metabolism</keyword>
<dbReference type="GO" id="GO:0030148">
    <property type="term" value="P:sphingolipid biosynthetic process"/>
    <property type="evidence" value="ECO:0007669"/>
    <property type="project" value="TreeGrafter"/>
</dbReference>
<dbReference type="GO" id="GO:0102158">
    <property type="term" value="F:very-long-chain (3R)-3-hydroxyacyl-CoA dehydratase activity"/>
    <property type="evidence" value="ECO:0007669"/>
    <property type="project" value="UniProtKB-EC"/>
</dbReference>
<evidence type="ECO:0000256" key="10">
    <source>
        <dbReference type="ARBA" id="ARBA00023136"/>
    </source>
</evidence>
<evidence type="ECO:0000256" key="11">
    <source>
        <dbReference type="ARBA" id="ARBA00023160"/>
    </source>
</evidence>
<dbReference type="PANTHER" id="PTHR11035:SF3">
    <property type="entry name" value="VERY-LONG-CHAIN (3R)-3-HYDROXYACYL-COA DEHYDRATASE"/>
    <property type="match status" value="1"/>
</dbReference>
<dbReference type="GO" id="GO:0042761">
    <property type="term" value="P:very long-chain fatty acid biosynthetic process"/>
    <property type="evidence" value="ECO:0007669"/>
    <property type="project" value="TreeGrafter"/>
</dbReference>
<keyword evidence="8 14" id="KW-1133">Transmembrane helix</keyword>
<evidence type="ECO:0000313" key="16">
    <source>
        <dbReference type="Proteomes" id="UP000245946"/>
    </source>
</evidence>
<dbReference type="GO" id="GO:0005789">
    <property type="term" value="C:endoplasmic reticulum membrane"/>
    <property type="evidence" value="ECO:0007669"/>
    <property type="project" value="UniProtKB-SubCell"/>
</dbReference>
<evidence type="ECO:0000313" key="15">
    <source>
        <dbReference type="EMBL" id="PWN95677.1"/>
    </source>
</evidence>
<dbReference type="EC" id="4.2.1.134" evidence="4 14"/>
<evidence type="ECO:0000256" key="13">
    <source>
        <dbReference type="ARBA" id="ARBA00036671"/>
    </source>
</evidence>
<comment type="pathway">
    <text evidence="2 14">Lipid metabolism; fatty acid biosynthesis.</text>
</comment>
<comment type="catalytic activity">
    <reaction evidence="13 14">
        <text>a very-long-chain (3R)-3-hydroxyacyl-CoA = a very-long-chain (2E)-enoyl-CoA + H2O</text>
        <dbReference type="Rhea" id="RHEA:45812"/>
        <dbReference type="ChEBI" id="CHEBI:15377"/>
        <dbReference type="ChEBI" id="CHEBI:83728"/>
        <dbReference type="ChEBI" id="CHEBI:85440"/>
        <dbReference type="EC" id="4.2.1.134"/>
    </reaction>
</comment>
<dbReference type="GeneID" id="37270812"/>
<keyword evidence="14" id="KW-0256">Endoplasmic reticulum</keyword>
<evidence type="ECO:0000256" key="3">
    <source>
        <dbReference type="ARBA" id="ARBA00007811"/>
    </source>
</evidence>
<feature type="transmembrane region" description="Helical" evidence="14">
    <location>
        <begin position="20"/>
        <end position="43"/>
    </location>
</feature>
<dbReference type="UniPathway" id="UPA00094"/>
<keyword evidence="11 14" id="KW-0275">Fatty acid biosynthesis</keyword>
<feature type="transmembrane region" description="Helical" evidence="14">
    <location>
        <begin position="190"/>
        <end position="212"/>
    </location>
</feature>
<keyword evidence="6 14" id="KW-0812">Transmembrane</keyword>
<keyword evidence="16" id="KW-1185">Reference proteome</keyword>
<keyword evidence="7 14" id="KW-0276">Fatty acid metabolism</keyword>
<dbReference type="Pfam" id="PF04387">
    <property type="entry name" value="PTPLA"/>
    <property type="match status" value="1"/>
</dbReference>
<evidence type="ECO:0000256" key="4">
    <source>
        <dbReference type="ARBA" id="ARBA00013122"/>
    </source>
</evidence>
<evidence type="ECO:0000256" key="6">
    <source>
        <dbReference type="ARBA" id="ARBA00022692"/>
    </source>
</evidence>
<keyword evidence="10 14" id="KW-0472">Membrane</keyword>